<comment type="caution">
    <text evidence="5">The sequence shown here is derived from an EMBL/GenBank/DDBJ whole genome shotgun (WGS) entry which is preliminary data.</text>
</comment>
<evidence type="ECO:0000313" key="5">
    <source>
        <dbReference type="EMBL" id="EMZ39570.1"/>
    </source>
</evidence>
<dbReference type="eggNOG" id="COG2207">
    <property type="taxonomic scope" value="Bacteria"/>
</dbReference>
<dbReference type="PATRIC" id="fig|1235802.3.peg.88"/>
<evidence type="ECO:0000256" key="3">
    <source>
        <dbReference type="ARBA" id="ARBA00023163"/>
    </source>
</evidence>
<dbReference type="EMBL" id="AQFT01000002">
    <property type="protein sequence ID" value="EMZ39570.1"/>
    <property type="molecule type" value="Genomic_DNA"/>
</dbReference>
<evidence type="ECO:0000256" key="2">
    <source>
        <dbReference type="ARBA" id="ARBA00023125"/>
    </source>
</evidence>
<dbReference type="PROSITE" id="PS00041">
    <property type="entry name" value="HTH_ARAC_FAMILY_1"/>
    <property type="match status" value="1"/>
</dbReference>
<proteinExistence type="predicted"/>
<keyword evidence="6" id="KW-1185">Reference proteome</keyword>
<dbReference type="PANTHER" id="PTHR43280:SF34">
    <property type="entry name" value="ARAC-FAMILY TRANSCRIPTIONAL REGULATOR"/>
    <property type="match status" value="1"/>
</dbReference>
<sequence length="402" mass="46897">MNWKFLLNQWVRILHCNIYVVNRDYEIEKVYGDLIAESSPLYMDPEFFMMLVDRKVKEYPDIYCEYNSVLYASMPFESKKLVIGPVSIIKPTRELEKFMTDTHFVSDRVHHQTAFCDMKVFGAGVLALYHCISGKELTIDELWQKNGLTGIKIGEARENVQKVIFHRQEAELPHNPYDQEKRELDSIRRGDKEMLRRSLQETYRGEVGRLSNNELRQTKNIAICVITLASRAAIDGGLLPEEAFSMVDGYILKIEEMTNIVKIDAAMRQAEYEFVEQVGRINVKKERNELIEKTKNFIFQNLHSEIVIGEIGHQIGVSTTYLSDLFRRVEGITIQQYIRREKIRLAENLLRYSEYDVKSIAVYLAFCSQSHFGKIFKDQTGLTPTKYRAKFGQFQKTKIHDN</sequence>
<protein>
    <recommendedName>
        <fullName evidence="4">HTH araC/xylS-type domain-containing protein</fullName>
    </recommendedName>
</protein>
<dbReference type="InterPro" id="IPR009057">
    <property type="entry name" value="Homeodomain-like_sf"/>
</dbReference>
<name>N2BMA4_9FIRM</name>
<evidence type="ECO:0000259" key="4">
    <source>
        <dbReference type="PROSITE" id="PS01124"/>
    </source>
</evidence>
<dbReference type="GO" id="GO:0003700">
    <property type="term" value="F:DNA-binding transcription factor activity"/>
    <property type="evidence" value="ECO:0007669"/>
    <property type="project" value="InterPro"/>
</dbReference>
<dbReference type="SMART" id="SM00342">
    <property type="entry name" value="HTH_ARAC"/>
    <property type="match status" value="1"/>
</dbReference>
<dbReference type="PANTHER" id="PTHR43280">
    <property type="entry name" value="ARAC-FAMILY TRANSCRIPTIONAL REGULATOR"/>
    <property type="match status" value="1"/>
</dbReference>
<dbReference type="InterPro" id="IPR018060">
    <property type="entry name" value="HTH_AraC"/>
</dbReference>
<dbReference type="HOGENOM" id="CLU_036605_6_0_9"/>
<dbReference type="Pfam" id="PF12833">
    <property type="entry name" value="HTH_18"/>
    <property type="match status" value="1"/>
</dbReference>
<organism evidence="5 6">
    <name type="scientific">Eubacterium plexicaudatum ASF492</name>
    <dbReference type="NCBI Taxonomy" id="1235802"/>
    <lineage>
        <taxon>Bacteria</taxon>
        <taxon>Bacillati</taxon>
        <taxon>Bacillota</taxon>
        <taxon>Clostridia</taxon>
        <taxon>Eubacteriales</taxon>
        <taxon>Eubacteriaceae</taxon>
        <taxon>Eubacterium</taxon>
    </lineage>
</organism>
<accession>N2BMA4</accession>
<feature type="domain" description="HTH araC/xylS-type" evidence="4">
    <location>
        <begin position="292"/>
        <end position="390"/>
    </location>
</feature>
<dbReference type="AlphaFoldDB" id="N2BMA4"/>
<dbReference type="PROSITE" id="PS01124">
    <property type="entry name" value="HTH_ARAC_FAMILY_2"/>
    <property type="match status" value="1"/>
</dbReference>
<evidence type="ECO:0000313" key="6">
    <source>
        <dbReference type="Proteomes" id="UP000012589"/>
    </source>
</evidence>
<dbReference type="Gene3D" id="1.10.10.60">
    <property type="entry name" value="Homeodomain-like"/>
    <property type="match status" value="2"/>
</dbReference>
<dbReference type="InterPro" id="IPR018062">
    <property type="entry name" value="HTH_AraC-typ_CS"/>
</dbReference>
<reference evidence="5 6" key="1">
    <citation type="journal article" date="2014" name="Genome Announc.">
        <title>Draft genome sequences of the altered schaedler flora, a defined bacterial community from gnotobiotic mice.</title>
        <authorList>
            <person name="Wannemuehler M.J."/>
            <person name="Overstreet A.M."/>
            <person name="Ward D.V."/>
            <person name="Phillips G.J."/>
        </authorList>
    </citation>
    <scope>NUCLEOTIDE SEQUENCE [LARGE SCALE GENOMIC DNA]</scope>
    <source>
        <strain evidence="5 6">ASF492</strain>
    </source>
</reference>
<keyword evidence="2" id="KW-0238">DNA-binding</keyword>
<dbReference type="STRING" id="1235802.C823_00082"/>
<dbReference type="OrthoDB" id="184994at2"/>
<keyword evidence="3" id="KW-0804">Transcription</keyword>
<dbReference type="GO" id="GO:0043565">
    <property type="term" value="F:sequence-specific DNA binding"/>
    <property type="evidence" value="ECO:0007669"/>
    <property type="project" value="InterPro"/>
</dbReference>
<keyword evidence="1" id="KW-0805">Transcription regulation</keyword>
<gene>
    <name evidence="5" type="ORF">C823_00082</name>
</gene>
<dbReference type="SUPFAM" id="SSF46689">
    <property type="entry name" value="Homeodomain-like"/>
    <property type="match status" value="2"/>
</dbReference>
<dbReference type="Proteomes" id="UP000012589">
    <property type="component" value="Unassembled WGS sequence"/>
</dbReference>
<evidence type="ECO:0000256" key="1">
    <source>
        <dbReference type="ARBA" id="ARBA00023015"/>
    </source>
</evidence>